<protein>
    <submittedName>
        <fullName evidence="13">Tyrosine-type recombinase/integrase</fullName>
    </submittedName>
</protein>
<name>A0ABV4AVC8_9GAMM</name>
<keyword evidence="2" id="KW-0963">Cytoplasm</keyword>
<comment type="caution">
    <text evidence="13">The sequence shown here is derived from an EMBL/GenBank/DDBJ whole genome shotgun (WGS) entry which is preliminary data.</text>
</comment>
<keyword evidence="14" id="KW-1185">Reference proteome</keyword>
<keyword evidence="7" id="KW-0233">DNA recombination</keyword>
<comment type="subcellular location">
    <subcellularLocation>
        <location evidence="1">Cytoplasm</location>
    </subcellularLocation>
</comment>
<keyword evidence="3" id="KW-0132">Cell division</keyword>
<evidence type="ECO:0000256" key="7">
    <source>
        <dbReference type="ARBA" id="ARBA00023172"/>
    </source>
</evidence>
<dbReference type="SUPFAM" id="SSF56349">
    <property type="entry name" value="DNA breaking-rejoining enzymes"/>
    <property type="match status" value="1"/>
</dbReference>
<evidence type="ECO:0000256" key="3">
    <source>
        <dbReference type="ARBA" id="ARBA00022618"/>
    </source>
</evidence>
<feature type="domain" description="Tyr recombinase" evidence="11">
    <location>
        <begin position="165"/>
        <end position="373"/>
    </location>
</feature>
<evidence type="ECO:0000313" key="13">
    <source>
        <dbReference type="EMBL" id="MEY2184351.1"/>
    </source>
</evidence>
<dbReference type="Pfam" id="PF00589">
    <property type="entry name" value="Phage_integrase"/>
    <property type="match status" value="1"/>
</dbReference>
<dbReference type="PANTHER" id="PTHR30349">
    <property type="entry name" value="PHAGE INTEGRASE-RELATED"/>
    <property type="match status" value="1"/>
</dbReference>
<proteinExistence type="predicted"/>
<dbReference type="PANTHER" id="PTHR30349:SF77">
    <property type="entry name" value="TYROSINE RECOMBINASE XERC"/>
    <property type="match status" value="1"/>
</dbReference>
<accession>A0ABV4AVC8</accession>
<reference evidence="13 14" key="1">
    <citation type="submission" date="2024-07" db="EMBL/GenBank/DDBJ databases">
        <title>Molecular mechanisms and environmental adaptations of flagellar loss and biofilm growth of Rhodanobacter under environmental stress.</title>
        <authorList>
            <person name="Chen M."/>
        </authorList>
    </citation>
    <scope>NUCLEOTIDE SEQUENCE [LARGE SCALE GENOMIC DNA]</scope>
    <source>
        <strain evidence="13 14">RS22</strain>
    </source>
</reference>
<evidence type="ECO:0000313" key="14">
    <source>
        <dbReference type="Proteomes" id="UP001562159"/>
    </source>
</evidence>
<keyword evidence="6 9" id="KW-0238">DNA-binding</keyword>
<dbReference type="Gene3D" id="1.10.150.130">
    <property type="match status" value="1"/>
</dbReference>
<dbReference type="InterPro" id="IPR050090">
    <property type="entry name" value="Tyrosine_recombinase_XerCD"/>
</dbReference>
<dbReference type="CDD" id="cd00397">
    <property type="entry name" value="DNA_BRE_C"/>
    <property type="match status" value="1"/>
</dbReference>
<dbReference type="Gene3D" id="1.10.443.10">
    <property type="entry name" value="Intergrase catalytic core"/>
    <property type="match status" value="1"/>
</dbReference>
<dbReference type="InterPro" id="IPR010998">
    <property type="entry name" value="Integrase_recombinase_N"/>
</dbReference>
<dbReference type="InterPro" id="IPR002104">
    <property type="entry name" value="Integrase_catalytic"/>
</dbReference>
<keyword evidence="5" id="KW-0229">DNA integration</keyword>
<dbReference type="InterPro" id="IPR044068">
    <property type="entry name" value="CB"/>
</dbReference>
<feature type="region of interest" description="Disordered" evidence="10">
    <location>
        <begin position="364"/>
        <end position="387"/>
    </location>
</feature>
<evidence type="ECO:0000259" key="11">
    <source>
        <dbReference type="PROSITE" id="PS51898"/>
    </source>
</evidence>
<evidence type="ECO:0000256" key="5">
    <source>
        <dbReference type="ARBA" id="ARBA00022908"/>
    </source>
</evidence>
<dbReference type="Proteomes" id="UP001562159">
    <property type="component" value="Unassembled WGS sequence"/>
</dbReference>
<dbReference type="PROSITE" id="PS51900">
    <property type="entry name" value="CB"/>
    <property type="match status" value="1"/>
</dbReference>
<evidence type="ECO:0000256" key="10">
    <source>
        <dbReference type="SAM" id="MobiDB-lite"/>
    </source>
</evidence>
<dbReference type="InterPro" id="IPR011010">
    <property type="entry name" value="DNA_brk_join_enz"/>
</dbReference>
<dbReference type="EMBL" id="JBGBPY010000002">
    <property type="protein sequence ID" value="MEY2184351.1"/>
    <property type="molecule type" value="Genomic_DNA"/>
</dbReference>
<dbReference type="PROSITE" id="PS51898">
    <property type="entry name" value="TYR_RECOMBINASE"/>
    <property type="match status" value="1"/>
</dbReference>
<evidence type="ECO:0000256" key="9">
    <source>
        <dbReference type="PROSITE-ProRule" id="PRU01248"/>
    </source>
</evidence>
<evidence type="ECO:0000256" key="8">
    <source>
        <dbReference type="ARBA" id="ARBA00023306"/>
    </source>
</evidence>
<dbReference type="InterPro" id="IPR013762">
    <property type="entry name" value="Integrase-like_cat_sf"/>
</dbReference>
<evidence type="ECO:0000256" key="6">
    <source>
        <dbReference type="ARBA" id="ARBA00023125"/>
    </source>
</evidence>
<evidence type="ECO:0000256" key="1">
    <source>
        <dbReference type="ARBA" id="ARBA00004496"/>
    </source>
</evidence>
<organism evidence="13 14">
    <name type="scientific">Rhodanobacter humi</name>
    <dbReference type="NCBI Taxonomy" id="1888173"/>
    <lineage>
        <taxon>Bacteria</taxon>
        <taxon>Pseudomonadati</taxon>
        <taxon>Pseudomonadota</taxon>
        <taxon>Gammaproteobacteria</taxon>
        <taxon>Lysobacterales</taxon>
        <taxon>Rhodanobacteraceae</taxon>
        <taxon>Rhodanobacter</taxon>
    </lineage>
</organism>
<gene>
    <name evidence="13" type="ORF">AB7878_18235</name>
</gene>
<keyword evidence="4" id="KW-0159">Chromosome partition</keyword>
<evidence type="ECO:0000256" key="2">
    <source>
        <dbReference type="ARBA" id="ARBA00022490"/>
    </source>
</evidence>
<evidence type="ECO:0000259" key="12">
    <source>
        <dbReference type="PROSITE" id="PS51900"/>
    </source>
</evidence>
<sequence length="387" mass="43412">MTEHPLSLAVPQALPPVLSGCAGTNRAPANVARQIAANDDVAAIGLWLAEYHDSPHTFRSYRKEAERLLLWATQIRGKPVSSLTREDVIAYEAFLCHPPATWCDDSLARRGEHRRLFTGPLAERSRRQALGILAGLFNYLVRAGYLAGSPFVLQRRRARRGMPRAIERYLDRSLWDDVLHSIDGWPRSTNRDCQRYERARWVLRFLYETALRASEAAAACESDFQRVRGRWWLHVVGKGGVEGQIPLSDHLMEDFARYRGFHGLPPAPADNGKIPAILGIAGRASALTPTAIYQIVKATFRHVADTLQKEDAAKASRVRRASTHWLRHTAATHQAEDGTPIHHIQQNLRHSSIGTTSIYLHAEEDSRHASTTRTRADASQQREGDLP</sequence>
<keyword evidence="8" id="KW-0131">Cell cycle</keyword>
<feature type="domain" description="Core-binding (CB)" evidence="12">
    <location>
        <begin position="42"/>
        <end position="141"/>
    </location>
</feature>
<evidence type="ECO:0000256" key="4">
    <source>
        <dbReference type="ARBA" id="ARBA00022829"/>
    </source>
</evidence>